<feature type="compositionally biased region" description="Low complexity" evidence="4">
    <location>
        <begin position="29"/>
        <end position="43"/>
    </location>
</feature>
<evidence type="ECO:0000259" key="5">
    <source>
        <dbReference type="Pfam" id="PF00496"/>
    </source>
</evidence>
<dbReference type="Pfam" id="PF00496">
    <property type="entry name" value="SBP_bac_5"/>
    <property type="match status" value="1"/>
</dbReference>
<evidence type="ECO:0000256" key="3">
    <source>
        <dbReference type="ARBA" id="ARBA00022729"/>
    </source>
</evidence>
<organism evidence="6">
    <name type="scientific">freshwater metagenome</name>
    <dbReference type="NCBI Taxonomy" id="449393"/>
    <lineage>
        <taxon>unclassified sequences</taxon>
        <taxon>metagenomes</taxon>
        <taxon>ecological metagenomes</taxon>
    </lineage>
</organism>
<dbReference type="GO" id="GO:1904680">
    <property type="term" value="F:peptide transmembrane transporter activity"/>
    <property type="evidence" value="ECO:0007669"/>
    <property type="project" value="TreeGrafter"/>
</dbReference>
<dbReference type="PROSITE" id="PS51257">
    <property type="entry name" value="PROKAR_LIPOPROTEIN"/>
    <property type="match status" value="1"/>
</dbReference>
<proteinExistence type="inferred from homology"/>
<dbReference type="InterPro" id="IPR000914">
    <property type="entry name" value="SBP_5_dom"/>
</dbReference>
<dbReference type="SUPFAM" id="SSF53850">
    <property type="entry name" value="Periplasmic binding protein-like II"/>
    <property type="match status" value="1"/>
</dbReference>
<evidence type="ECO:0000256" key="2">
    <source>
        <dbReference type="ARBA" id="ARBA00022448"/>
    </source>
</evidence>
<keyword evidence="2" id="KW-0813">Transport</keyword>
<dbReference type="Gene3D" id="3.40.190.10">
    <property type="entry name" value="Periplasmic binding protein-like II"/>
    <property type="match status" value="1"/>
</dbReference>
<sequence>MASRAGTRRWVRLTGVVMALGLVLAACGSDSSSTDNNSGNTTDVTIKASGPPKSGGSLTYALEAESDGFNPTTNRWAISGNMVGNAVFDPLAAYDINGKPQPYLAKSFTPSADFKTWTIELRPGVNFSNGTPVDGAAVKNDLDAVRKSALVGATLANVASVEINAANPLSLTVNMTDPWASFPAQLTTQVGYIAAPAQLAAAGADSSRLPIGSGPFIQKEWVPDNRWTGTKNANYWRTDDAGNKLPYLDSLEFRPIVDPQNRVNALVSGDVQMMHTTDWPAIAKLQSEAAAGTIQFVADPTETEESFLMFNTSKAPVNDVRVRKALALCTDPAAVILVSDTPAERIADSQFTPDSPWYANTNFPRNDVAAGKALIDQVTAETGPVTVTLTTTPVPANVATNELLAQQWKNCGVTTNLTTTEQSKFVSDAVTGQYMINLWRQFAASDPDGDYVWWTGKNATGPLALNIARLQDAQIDAALNKARASNDPAVRKQAYIDLQARQTELVPYIWLAHSQWAIGAAKNVRNLTNVTLPDGSAAAPFQAGNERLVQTWIDN</sequence>
<protein>
    <submittedName>
        <fullName evidence="6">Unannotated protein</fullName>
    </submittedName>
</protein>
<feature type="domain" description="Solute-binding protein family 5" evidence="5">
    <location>
        <begin position="99"/>
        <end position="457"/>
    </location>
</feature>
<dbReference type="InterPro" id="IPR039424">
    <property type="entry name" value="SBP_5"/>
</dbReference>
<keyword evidence="3" id="KW-0732">Signal</keyword>
<reference evidence="6" key="1">
    <citation type="submission" date="2020-05" db="EMBL/GenBank/DDBJ databases">
        <authorList>
            <person name="Chiriac C."/>
            <person name="Salcher M."/>
            <person name="Ghai R."/>
            <person name="Kavagutti S V."/>
        </authorList>
    </citation>
    <scope>NUCLEOTIDE SEQUENCE</scope>
</reference>
<dbReference type="GO" id="GO:0015833">
    <property type="term" value="P:peptide transport"/>
    <property type="evidence" value="ECO:0007669"/>
    <property type="project" value="TreeGrafter"/>
</dbReference>
<dbReference type="InterPro" id="IPR030678">
    <property type="entry name" value="Peptide/Ni-bd"/>
</dbReference>
<dbReference type="PANTHER" id="PTHR30290:SF9">
    <property type="entry name" value="OLIGOPEPTIDE-BINDING PROTEIN APPA"/>
    <property type="match status" value="1"/>
</dbReference>
<evidence type="ECO:0000256" key="1">
    <source>
        <dbReference type="ARBA" id="ARBA00005695"/>
    </source>
</evidence>
<gene>
    <name evidence="6" type="ORF">UFOPK1835_01443</name>
</gene>
<dbReference type="PIRSF" id="PIRSF002741">
    <property type="entry name" value="MppA"/>
    <property type="match status" value="1"/>
</dbReference>
<feature type="region of interest" description="Disordered" evidence="4">
    <location>
        <begin position="29"/>
        <end position="54"/>
    </location>
</feature>
<evidence type="ECO:0000313" key="6">
    <source>
        <dbReference type="EMBL" id="CAB4616506.1"/>
    </source>
</evidence>
<accession>A0A6J6HTW4</accession>
<dbReference type="PANTHER" id="PTHR30290">
    <property type="entry name" value="PERIPLASMIC BINDING COMPONENT OF ABC TRANSPORTER"/>
    <property type="match status" value="1"/>
</dbReference>
<dbReference type="Gene3D" id="3.10.105.10">
    <property type="entry name" value="Dipeptide-binding Protein, Domain 3"/>
    <property type="match status" value="1"/>
</dbReference>
<dbReference type="GO" id="GO:0042597">
    <property type="term" value="C:periplasmic space"/>
    <property type="evidence" value="ECO:0007669"/>
    <property type="project" value="UniProtKB-ARBA"/>
</dbReference>
<dbReference type="GO" id="GO:0043190">
    <property type="term" value="C:ATP-binding cassette (ABC) transporter complex"/>
    <property type="evidence" value="ECO:0007669"/>
    <property type="project" value="InterPro"/>
</dbReference>
<name>A0A6J6HTW4_9ZZZZ</name>
<dbReference type="AlphaFoldDB" id="A0A6J6HTW4"/>
<comment type="similarity">
    <text evidence="1">Belongs to the bacterial solute-binding protein 5 family.</text>
</comment>
<evidence type="ECO:0000256" key="4">
    <source>
        <dbReference type="SAM" id="MobiDB-lite"/>
    </source>
</evidence>
<dbReference type="EMBL" id="CAEZUP010000066">
    <property type="protein sequence ID" value="CAB4616506.1"/>
    <property type="molecule type" value="Genomic_DNA"/>
</dbReference>